<dbReference type="FunFam" id="2.60.120.260:FF:000016">
    <property type="entry name" value="Contactin-associated protein-like 4 isoform 1"/>
    <property type="match status" value="1"/>
</dbReference>
<accession>A0A9R1TXZ0</accession>
<dbReference type="PROSITE" id="PS01286">
    <property type="entry name" value="FA58C_2"/>
    <property type="match status" value="1"/>
</dbReference>
<dbReference type="Gene3D" id="2.60.120.200">
    <property type="match status" value="4"/>
</dbReference>
<dbReference type="PROSITE" id="PS01285">
    <property type="entry name" value="FA58C_1"/>
    <property type="match status" value="1"/>
</dbReference>
<evidence type="ECO:0000313" key="17">
    <source>
        <dbReference type="Proteomes" id="UP000694866"/>
    </source>
</evidence>
<dbReference type="PANTHER" id="PTHR15036">
    <property type="entry name" value="PIKACHURIN-LIKE PROTEIN"/>
    <property type="match status" value="1"/>
</dbReference>
<dbReference type="CDD" id="cd00054">
    <property type="entry name" value="EGF_CA"/>
    <property type="match status" value="1"/>
</dbReference>
<proteinExistence type="inferred from homology"/>
<dbReference type="InterPro" id="IPR008979">
    <property type="entry name" value="Galactose-bd-like_sf"/>
</dbReference>
<feature type="chain" id="PRO_5040465727" evidence="13">
    <location>
        <begin position="21"/>
        <end position="1266"/>
    </location>
</feature>
<sequence length="1266" mass="141928">MNKILGLGFFLLTIAVPVASYDYECNQPLLQKAQLKATSYMPDREPKDARLNGEKAWTSASSHSYQYLIIDLGQLMNVVAIATQGRNNNGEYVTEYSINYGTNDLDYVDVKEEGGYPKMFKGNTDAESIKLNKFEVPIIAQWIRINPTRWQDRISMRVELYGCEYNADVISFHGTSLVSLDLLREPIESDRHSIRFRFKTNNADGVLLYSRGSQGDFIAVQLRDNRMLLNMDLGSGLTTSLSIGSLLDDNMWHDVLISRNRKNIAFSVDRVIVNGRIKGKFHRLDLNRAFYIGGVPNIQQGLVVTQNFSGCIENLHLNKTNVFRELKDAEATGENLKYHRINTIYNCPQPQIIPVTFLKPRTYVRIKGYESALSLNVSLAFRTYEAKGMLLFHQFTTPGYIKMFLEDGKIKIEIQTKGNPIAILDNFEERLDDGKWHQVILTVGKNSIVLNVDRRPMRTKRVLEMSTGPVYLIGGGISGMGPNVGFVGCMRQISIDGNVKAPSDWKDDDFCCKNEIVFDACQMLDRCNPNPCKHGGICRQNSDEFLCDCSNTGYAGAVCHTSLHPLSCEAYRNTNTVDQKAAIKIDVDGSGPLEPFPVTCEFHPDGRVMTLIRHSNELPTPVDGFEEPGSFVQDINYDADLDQIEAVLNRSSSCRQWINYSCKHSKLFNSPVPQMSSFEPSSWWVSRNNQKMDYWGGALPGSRKCECGVLGNCADPTKWCNCDSGLEGWLEDGGDITEKEYLPVRQLRLGDTGTPLDEKEGQYTLGPLICEGDDLFKNVVTFRISDATINLPTFDMGHSGDIYFEFKTTISDAVIIHSTGPTDSIKISITNGNQIQFQYQAGDGPLTVSVQTSSMLADNNWHSVSVERNRKEARIVLDGAIKNEIREPPGPVRALHLTSDLVLGATTKYRDGFVGCIRALLLNGKLQDLRRPGRLPTYGISEGCIGRCESNPCLNNGTCYERYDGYSCDCRWTSFKGPICADEIGVNLRPDSMIKYDFMGTWRSTISEKIRIGFTTTNPHGFLLGLFSNISGEYMTIMISRSGYLRVVFDFGFERQEVLFPSKNFGLGQYHDLRVSRKNGGATMVLQVDNYEPKEFDFDIKASADAQFNNIQYMYIGKNESMSEGFGGCISRVEFDDIYPLKLLFQQDGPTNIRSFGGSVNEDFCGVEPITHPPNIVETRPPPVVDEEKVRAAYNETDTAILGSVLSVIIIALIIMTILIGRYMSRHKGEYLTQEDKGAEMALDPDSAVVHSTTGHQVQKKKEWFI</sequence>
<dbReference type="Pfam" id="PF02210">
    <property type="entry name" value="Laminin_G_2"/>
    <property type="match status" value="4"/>
</dbReference>
<dbReference type="Gene3D" id="2.60.120.1000">
    <property type="match status" value="1"/>
</dbReference>
<dbReference type="CDD" id="cd00053">
    <property type="entry name" value="EGF"/>
    <property type="match status" value="1"/>
</dbReference>
<evidence type="ECO:0000259" key="16">
    <source>
        <dbReference type="PROSITE" id="PS50026"/>
    </source>
</evidence>
<evidence type="ECO:0000313" key="18">
    <source>
        <dbReference type="RefSeq" id="XP_011301961.1"/>
    </source>
</evidence>
<evidence type="ECO:0000256" key="8">
    <source>
        <dbReference type="ARBA" id="ARBA00022989"/>
    </source>
</evidence>
<keyword evidence="7" id="KW-0965">Cell junction</keyword>
<dbReference type="RefSeq" id="XP_011301961.1">
    <property type="nucleotide sequence ID" value="XM_011303659.1"/>
</dbReference>
<evidence type="ECO:0000256" key="11">
    <source>
        <dbReference type="PROSITE-ProRule" id="PRU00076"/>
    </source>
</evidence>
<evidence type="ECO:0000256" key="6">
    <source>
        <dbReference type="ARBA" id="ARBA00022729"/>
    </source>
</evidence>
<dbReference type="Gene3D" id="2.60.120.260">
    <property type="entry name" value="Galactose-binding domain-like"/>
    <property type="match status" value="1"/>
</dbReference>
<dbReference type="InterPro" id="IPR003585">
    <property type="entry name" value="Neurexin-like"/>
</dbReference>
<feature type="domain" description="Laminin G" evidence="15">
    <location>
        <begin position="983"/>
        <end position="1165"/>
    </location>
</feature>
<dbReference type="SMART" id="SM00294">
    <property type="entry name" value="4.1m"/>
    <property type="match status" value="1"/>
</dbReference>
<feature type="domain" description="Laminin G" evidence="15">
    <location>
        <begin position="353"/>
        <end position="521"/>
    </location>
</feature>
<evidence type="ECO:0000256" key="9">
    <source>
        <dbReference type="ARBA" id="ARBA00023136"/>
    </source>
</evidence>
<dbReference type="GO" id="GO:0070161">
    <property type="term" value="C:anchoring junction"/>
    <property type="evidence" value="ECO:0007669"/>
    <property type="project" value="UniProtKB-SubCell"/>
</dbReference>
<gene>
    <name evidence="18" type="primary">Nrx-IV</name>
</gene>
<comment type="caution">
    <text evidence="11">Lacks conserved residue(s) required for the propagation of feature annotation.</text>
</comment>
<dbReference type="CDD" id="cd00057">
    <property type="entry name" value="FA58C"/>
    <property type="match status" value="1"/>
</dbReference>
<dbReference type="Proteomes" id="UP000694866">
    <property type="component" value="Unplaced"/>
</dbReference>
<dbReference type="InterPro" id="IPR000742">
    <property type="entry name" value="EGF"/>
</dbReference>
<dbReference type="SMART" id="SM00181">
    <property type="entry name" value="EGF"/>
    <property type="match status" value="2"/>
</dbReference>
<reference evidence="18" key="1">
    <citation type="submission" date="2025-08" db="UniProtKB">
        <authorList>
            <consortium name="RefSeq"/>
        </authorList>
    </citation>
    <scope>IDENTIFICATION</scope>
    <source>
        <strain evidence="18">USDA-PBARC FA_bdor</strain>
        <tissue evidence="18">Whole organism</tissue>
    </source>
</reference>
<feature type="domain" description="EGF-like" evidence="16">
    <location>
        <begin position="945"/>
        <end position="981"/>
    </location>
</feature>
<feature type="signal peptide" evidence="13">
    <location>
        <begin position="1"/>
        <end position="20"/>
    </location>
</feature>
<dbReference type="SUPFAM" id="SSF49899">
    <property type="entry name" value="Concanavalin A-like lectins/glucanases"/>
    <property type="match status" value="4"/>
</dbReference>
<feature type="domain" description="Laminin G" evidence="15">
    <location>
        <begin position="778"/>
        <end position="944"/>
    </location>
</feature>
<keyword evidence="9 12" id="KW-0472">Membrane</keyword>
<dbReference type="SUPFAM" id="SSF49785">
    <property type="entry name" value="Galactose-binding domain-like"/>
    <property type="match status" value="1"/>
</dbReference>
<evidence type="ECO:0000259" key="14">
    <source>
        <dbReference type="PROSITE" id="PS50022"/>
    </source>
</evidence>
<feature type="domain" description="EGF-like" evidence="16">
    <location>
        <begin position="523"/>
        <end position="560"/>
    </location>
</feature>
<evidence type="ECO:0000256" key="3">
    <source>
        <dbReference type="ARBA" id="ARBA00010241"/>
    </source>
</evidence>
<protein>
    <submittedName>
        <fullName evidence="18">Neurexin-4 isoform X1</fullName>
    </submittedName>
</protein>
<evidence type="ECO:0000259" key="15">
    <source>
        <dbReference type="PROSITE" id="PS50025"/>
    </source>
</evidence>
<evidence type="ECO:0000256" key="10">
    <source>
        <dbReference type="ARBA" id="ARBA00023157"/>
    </source>
</evidence>
<dbReference type="SMART" id="SM00282">
    <property type="entry name" value="LamG"/>
    <property type="match status" value="4"/>
</dbReference>
<dbReference type="PROSITE" id="PS50022">
    <property type="entry name" value="FA58C_3"/>
    <property type="match status" value="1"/>
</dbReference>
<dbReference type="CTD" id="39387"/>
<dbReference type="GeneID" id="105265881"/>
<evidence type="ECO:0000256" key="12">
    <source>
        <dbReference type="SAM" id="Phobius"/>
    </source>
</evidence>
<dbReference type="KEGG" id="fas:105265881"/>
<dbReference type="OrthoDB" id="26719at2759"/>
<dbReference type="InterPro" id="IPR001791">
    <property type="entry name" value="Laminin_G"/>
</dbReference>
<dbReference type="InterPro" id="IPR013320">
    <property type="entry name" value="ConA-like_dom_sf"/>
</dbReference>
<feature type="domain" description="F5/8 type C" evidence="14">
    <location>
        <begin position="18"/>
        <end position="163"/>
    </location>
</feature>
<dbReference type="AlphaFoldDB" id="A0A9R1TXZ0"/>
<dbReference type="SMART" id="SM00231">
    <property type="entry name" value="FA58C"/>
    <property type="match status" value="1"/>
</dbReference>
<comment type="subcellular location">
    <subcellularLocation>
        <location evidence="1">Cell junction</location>
    </subcellularLocation>
    <subcellularLocation>
        <location evidence="2">Membrane</location>
        <topology evidence="2">Single-pass type I membrane protein</topology>
    </subcellularLocation>
</comment>
<dbReference type="CDD" id="cd00110">
    <property type="entry name" value="LamG"/>
    <property type="match status" value="4"/>
</dbReference>
<evidence type="ECO:0000256" key="7">
    <source>
        <dbReference type="ARBA" id="ARBA00022949"/>
    </source>
</evidence>
<evidence type="ECO:0000256" key="2">
    <source>
        <dbReference type="ARBA" id="ARBA00004479"/>
    </source>
</evidence>
<comment type="similarity">
    <text evidence="3">Belongs to the neurexin family.</text>
</comment>
<feature type="transmembrane region" description="Helical" evidence="12">
    <location>
        <begin position="1200"/>
        <end position="1220"/>
    </location>
</feature>
<organism evidence="17 18">
    <name type="scientific">Fopius arisanus</name>
    <dbReference type="NCBI Taxonomy" id="64838"/>
    <lineage>
        <taxon>Eukaryota</taxon>
        <taxon>Metazoa</taxon>
        <taxon>Ecdysozoa</taxon>
        <taxon>Arthropoda</taxon>
        <taxon>Hexapoda</taxon>
        <taxon>Insecta</taxon>
        <taxon>Pterygota</taxon>
        <taxon>Neoptera</taxon>
        <taxon>Endopterygota</taxon>
        <taxon>Hymenoptera</taxon>
        <taxon>Apocrita</taxon>
        <taxon>Ichneumonoidea</taxon>
        <taxon>Braconidae</taxon>
        <taxon>Opiinae</taxon>
        <taxon>Fopius</taxon>
    </lineage>
</organism>
<feature type="domain" description="Laminin G" evidence="15">
    <location>
        <begin position="167"/>
        <end position="347"/>
    </location>
</feature>
<dbReference type="InterPro" id="IPR050372">
    <property type="entry name" value="Neurexin-related_CASP"/>
</dbReference>
<dbReference type="GO" id="GO:0016020">
    <property type="term" value="C:membrane"/>
    <property type="evidence" value="ECO:0007669"/>
    <property type="project" value="UniProtKB-SubCell"/>
</dbReference>
<dbReference type="Pfam" id="PF00754">
    <property type="entry name" value="F5_F8_type_C"/>
    <property type="match status" value="1"/>
</dbReference>
<evidence type="ECO:0000256" key="4">
    <source>
        <dbReference type="ARBA" id="ARBA00022536"/>
    </source>
</evidence>
<dbReference type="PANTHER" id="PTHR15036:SF91">
    <property type="entry name" value="NEUREXIN-4"/>
    <property type="match status" value="1"/>
</dbReference>
<dbReference type="Gene3D" id="2.10.25.10">
    <property type="entry name" value="Laminin"/>
    <property type="match status" value="1"/>
</dbReference>
<evidence type="ECO:0000256" key="5">
    <source>
        <dbReference type="ARBA" id="ARBA00022692"/>
    </source>
</evidence>
<keyword evidence="8 12" id="KW-1133">Transmembrane helix</keyword>
<evidence type="ECO:0000256" key="1">
    <source>
        <dbReference type="ARBA" id="ARBA00004282"/>
    </source>
</evidence>
<keyword evidence="17" id="KW-1185">Reference proteome</keyword>
<name>A0A9R1TXZ0_9HYME</name>
<dbReference type="PROSITE" id="PS50026">
    <property type="entry name" value="EGF_3"/>
    <property type="match status" value="2"/>
</dbReference>
<dbReference type="PROSITE" id="PS50025">
    <property type="entry name" value="LAM_G_DOMAIN"/>
    <property type="match status" value="4"/>
</dbReference>
<keyword evidence="4 11" id="KW-0245">EGF-like domain</keyword>
<dbReference type="InterPro" id="IPR000421">
    <property type="entry name" value="FA58C"/>
</dbReference>
<keyword evidence="10" id="KW-1015">Disulfide bond</keyword>
<evidence type="ECO:0000256" key="13">
    <source>
        <dbReference type="SAM" id="SignalP"/>
    </source>
</evidence>
<dbReference type="Pfam" id="PF00008">
    <property type="entry name" value="EGF"/>
    <property type="match status" value="1"/>
</dbReference>
<keyword evidence="5 12" id="KW-0812">Transmembrane</keyword>
<keyword evidence="6 13" id="KW-0732">Signal</keyword>